<organism evidence="2 3">
    <name type="scientific">Methylosinus sporium</name>
    <dbReference type="NCBI Taxonomy" id="428"/>
    <lineage>
        <taxon>Bacteria</taxon>
        <taxon>Pseudomonadati</taxon>
        <taxon>Pseudomonadota</taxon>
        <taxon>Alphaproteobacteria</taxon>
        <taxon>Hyphomicrobiales</taxon>
        <taxon>Methylocystaceae</taxon>
        <taxon>Methylosinus</taxon>
    </lineage>
</organism>
<proteinExistence type="predicted"/>
<feature type="transmembrane region" description="Helical" evidence="1">
    <location>
        <begin position="37"/>
        <end position="55"/>
    </location>
</feature>
<accession>A0A549SQT4</accession>
<dbReference type="RefSeq" id="WP_185966517.1">
    <property type="nucleotide sequence ID" value="NZ_VJMF01000049.1"/>
</dbReference>
<reference evidence="2 3" key="1">
    <citation type="submission" date="2019-07" db="EMBL/GenBank/DDBJ databases">
        <title>Ln-dependent methylotrophs.</title>
        <authorList>
            <person name="Tani A."/>
        </authorList>
    </citation>
    <scope>NUCLEOTIDE SEQUENCE [LARGE SCALE GENOMIC DNA]</scope>
    <source>
        <strain evidence="2 3">SM89A</strain>
    </source>
</reference>
<dbReference type="EMBL" id="VJMF01000049">
    <property type="protein sequence ID" value="TRL31985.1"/>
    <property type="molecule type" value="Genomic_DNA"/>
</dbReference>
<sequence>MALLDFLAFALVATLLSLVMFFANDFLKNSQSATSVWQPWVTAIGVIAAAFFVVWQQHMIAKREAEQRSRKSVAARAVMPAALAEICQYAQKCGHILKDIYPRTADHCLLAGSFCIPEFPSDAIKVLRDCIEHADKPHIEPIAGCIKRLQVQNSRLTSLLGKPSETLIHIHQIDSALRDVIELHACCSDLFWYARFETEEPDMTIEQSIFNSATICNIDEHSFPSLFKYMRGIKLIN</sequence>
<gene>
    <name evidence="2" type="ORF">FM996_13020</name>
</gene>
<keyword evidence="1" id="KW-1133">Transmembrane helix</keyword>
<protein>
    <submittedName>
        <fullName evidence="2">Uncharacterized protein</fullName>
    </submittedName>
</protein>
<name>A0A549SQT4_METSR</name>
<comment type="caution">
    <text evidence="2">The sequence shown here is derived from an EMBL/GenBank/DDBJ whole genome shotgun (WGS) entry which is preliminary data.</text>
</comment>
<keyword evidence="1" id="KW-0472">Membrane</keyword>
<dbReference type="Proteomes" id="UP000316781">
    <property type="component" value="Unassembled WGS sequence"/>
</dbReference>
<evidence type="ECO:0000256" key="1">
    <source>
        <dbReference type="SAM" id="Phobius"/>
    </source>
</evidence>
<evidence type="ECO:0000313" key="2">
    <source>
        <dbReference type="EMBL" id="TRL31985.1"/>
    </source>
</evidence>
<dbReference type="AlphaFoldDB" id="A0A549SQT4"/>
<keyword evidence="1" id="KW-0812">Transmembrane</keyword>
<evidence type="ECO:0000313" key="3">
    <source>
        <dbReference type="Proteomes" id="UP000316781"/>
    </source>
</evidence>